<sequence length="188" mass="20629">MKIGKLCLSAVLVLAASGGIGLPMQAVQLANGKTYFVQPPRFEGATATQKTAYSWGSTYYFTLTVPENAGESLQRVMIAPEAAPSRARFDVRQTEAVGKLGDRQTRLSIQDVTEDPRTRAITVTFNPPIEPGSQVKIGLYATRNPDVGGVYLYGVTAFPTGEQPYGQFLGYGRIQITDRDFFFRRGFF</sequence>
<dbReference type="RefSeq" id="WP_190446696.1">
    <property type="nucleotide sequence ID" value="NZ_JAMPLM010000038.1"/>
</dbReference>
<dbReference type="Pfam" id="PF10989">
    <property type="entry name" value="DUF2808"/>
    <property type="match status" value="1"/>
</dbReference>
<organism evidence="2 3">
    <name type="scientific">Stenomitos frigidus AS-A4</name>
    <dbReference type="NCBI Taxonomy" id="2933935"/>
    <lineage>
        <taxon>Bacteria</taxon>
        <taxon>Bacillati</taxon>
        <taxon>Cyanobacteriota</taxon>
        <taxon>Cyanophyceae</taxon>
        <taxon>Leptolyngbyales</taxon>
        <taxon>Leptolyngbyaceae</taxon>
        <taxon>Stenomitos</taxon>
    </lineage>
</organism>
<comment type="caution">
    <text evidence="2">The sequence shown here is derived from an EMBL/GenBank/DDBJ whole genome shotgun (WGS) entry which is preliminary data.</text>
</comment>
<feature type="chain" id="PRO_5047339571" evidence="1">
    <location>
        <begin position="27"/>
        <end position="188"/>
    </location>
</feature>
<dbReference type="EMBL" id="JAMPLM010000038">
    <property type="protein sequence ID" value="MEP1061577.1"/>
    <property type="molecule type" value="Genomic_DNA"/>
</dbReference>
<evidence type="ECO:0000313" key="2">
    <source>
        <dbReference type="EMBL" id="MEP1061577.1"/>
    </source>
</evidence>
<name>A0ABV0KR09_9CYAN</name>
<proteinExistence type="predicted"/>
<gene>
    <name evidence="2" type="ORF">NDI38_24560</name>
</gene>
<accession>A0ABV0KR09</accession>
<feature type="signal peptide" evidence="1">
    <location>
        <begin position="1"/>
        <end position="26"/>
    </location>
</feature>
<evidence type="ECO:0000256" key="1">
    <source>
        <dbReference type="SAM" id="SignalP"/>
    </source>
</evidence>
<evidence type="ECO:0000313" key="3">
    <source>
        <dbReference type="Proteomes" id="UP001476950"/>
    </source>
</evidence>
<protein>
    <submittedName>
        <fullName evidence="2">DUF2808 domain-containing protein</fullName>
    </submittedName>
</protein>
<reference evidence="2 3" key="1">
    <citation type="submission" date="2022-04" db="EMBL/GenBank/DDBJ databases">
        <title>Positive selection, recombination, and allopatry shape intraspecific diversity of widespread and dominant cyanobacteria.</title>
        <authorList>
            <person name="Wei J."/>
            <person name="Shu W."/>
            <person name="Hu C."/>
        </authorList>
    </citation>
    <scope>NUCLEOTIDE SEQUENCE [LARGE SCALE GENOMIC DNA]</scope>
    <source>
        <strain evidence="2 3">AS-A4</strain>
    </source>
</reference>
<dbReference type="Proteomes" id="UP001476950">
    <property type="component" value="Unassembled WGS sequence"/>
</dbReference>
<keyword evidence="3" id="KW-1185">Reference proteome</keyword>
<dbReference type="InterPro" id="IPR021256">
    <property type="entry name" value="DUF2808"/>
</dbReference>
<keyword evidence="1" id="KW-0732">Signal</keyword>